<evidence type="ECO:0000313" key="2">
    <source>
        <dbReference type="Proteomes" id="UP000663868"/>
    </source>
</evidence>
<comment type="caution">
    <text evidence="1">The sequence shown here is derived from an EMBL/GenBank/DDBJ whole genome shotgun (WGS) entry which is preliminary data.</text>
</comment>
<proteinExistence type="predicted"/>
<organism evidence="1 2">
    <name type="scientific">Adineta steineri</name>
    <dbReference type="NCBI Taxonomy" id="433720"/>
    <lineage>
        <taxon>Eukaryota</taxon>
        <taxon>Metazoa</taxon>
        <taxon>Spiralia</taxon>
        <taxon>Gnathifera</taxon>
        <taxon>Rotifera</taxon>
        <taxon>Eurotatoria</taxon>
        <taxon>Bdelloidea</taxon>
        <taxon>Adinetida</taxon>
        <taxon>Adinetidae</taxon>
        <taxon>Adineta</taxon>
    </lineage>
</organism>
<sequence length="13" mass="1488">MSNLPDNYQPPDP</sequence>
<protein>
    <submittedName>
        <fullName evidence="1">Uncharacterized protein</fullName>
    </submittedName>
</protein>
<dbReference type="EMBL" id="CAJOBB010017968">
    <property type="protein sequence ID" value="CAF4344346.1"/>
    <property type="molecule type" value="Genomic_DNA"/>
</dbReference>
<gene>
    <name evidence="1" type="ORF">KXQ929_LOCUS47899</name>
</gene>
<dbReference type="Proteomes" id="UP000663868">
    <property type="component" value="Unassembled WGS sequence"/>
</dbReference>
<evidence type="ECO:0000313" key="1">
    <source>
        <dbReference type="EMBL" id="CAF4344346.1"/>
    </source>
</evidence>
<reference evidence="1" key="1">
    <citation type="submission" date="2021-02" db="EMBL/GenBank/DDBJ databases">
        <authorList>
            <person name="Nowell W R."/>
        </authorList>
    </citation>
    <scope>NUCLEOTIDE SEQUENCE</scope>
</reference>
<feature type="non-terminal residue" evidence="1">
    <location>
        <position position="13"/>
    </location>
</feature>
<accession>A0A820KJC3</accession>
<name>A0A820KJC3_9BILA</name>